<evidence type="ECO:0000256" key="2">
    <source>
        <dbReference type="ARBA" id="ARBA00022679"/>
    </source>
</evidence>
<dbReference type="InterPro" id="IPR007184">
    <property type="entry name" value="Mannoside_phosphorylase"/>
</dbReference>
<keyword evidence="1" id="KW-0328">Glycosyltransferase</keyword>
<comment type="caution">
    <text evidence="3">The sequence shown here is derived from an EMBL/GenBank/DDBJ whole genome shotgun (WGS) entry which is preliminary data.</text>
</comment>
<dbReference type="PANTHER" id="PTHR34106:SF4">
    <property type="entry name" value="BLL5143 PROTEIN"/>
    <property type="match status" value="1"/>
</dbReference>
<dbReference type="SUPFAM" id="SSF75005">
    <property type="entry name" value="Arabinanase/levansucrase/invertase"/>
    <property type="match status" value="1"/>
</dbReference>
<accession>X1KTE0</accession>
<evidence type="ECO:0000256" key="1">
    <source>
        <dbReference type="ARBA" id="ARBA00022676"/>
    </source>
</evidence>
<dbReference type="Gene3D" id="2.115.10.20">
    <property type="entry name" value="Glycosyl hydrolase domain, family 43"/>
    <property type="match status" value="1"/>
</dbReference>
<dbReference type="GO" id="GO:0016757">
    <property type="term" value="F:glycosyltransferase activity"/>
    <property type="evidence" value="ECO:0007669"/>
    <property type="project" value="UniProtKB-KW"/>
</dbReference>
<protein>
    <submittedName>
        <fullName evidence="3">Uncharacterized protein</fullName>
    </submittedName>
</protein>
<gene>
    <name evidence="3" type="ORF">S03H2_70789</name>
</gene>
<sequence length="74" mass="8756">MIETEDFIHFKISSFIGEGSENKGIALFPEKINGKYAVISRNDNENLFIMFSDNILYWENPKLLKTPTFYWELF</sequence>
<proteinExistence type="predicted"/>
<dbReference type="PANTHER" id="PTHR34106">
    <property type="entry name" value="GLYCOSIDASE"/>
    <property type="match status" value="1"/>
</dbReference>
<feature type="non-terminal residue" evidence="3">
    <location>
        <position position="74"/>
    </location>
</feature>
<reference evidence="3" key="1">
    <citation type="journal article" date="2014" name="Front. Microbiol.">
        <title>High frequency of phylogenetically diverse reductive dehalogenase-homologous genes in deep subseafloor sedimentary metagenomes.</title>
        <authorList>
            <person name="Kawai M."/>
            <person name="Futagami T."/>
            <person name="Toyoda A."/>
            <person name="Takaki Y."/>
            <person name="Nishi S."/>
            <person name="Hori S."/>
            <person name="Arai W."/>
            <person name="Tsubouchi T."/>
            <person name="Morono Y."/>
            <person name="Uchiyama I."/>
            <person name="Ito T."/>
            <person name="Fujiyama A."/>
            <person name="Inagaki F."/>
            <person name="Takami H."/>
        </authorList>
    </citation>
    <scope>NUCLEOTIDE SEQUENCE</scope>
    <source>
        <strain evidence="3">Expedition CK06-06</strain>
    </source>
</reference>
<name>X1KTE0_9ZZZZ</name>
<organism evidence="3">
    <name type="scientific">marine sediment metagenome</name>
    <dbReference type="NCBI Taxonomy" id="412755"/>
    <lineage>
        <taxon>unclassified sequences</taxon>
        <taxon>metagenomes</taxon>
        <taxon>ecological metagenomes</taxon>
    </lineage>
</organism>
<dbReference type="InterPro" id="IPR023296">
    <property type="entry name" value="Glyco_hydro_beta-prop_sf"/>
</dbReference>
<evidence type="ECO:0000313" key="3">
    <source>
        <dbReference type="EMBL" id="GAH96885.1"/>
    </source>
</evidence>
<dbReference type="AlphaFoldDB" id="X1KTE0"/>
<keyword evidence="2" id="KW-0808">Transferase</keyword>
<dbReference type="EMBL" id="BARU01047155">
    <property type="protein sequence ID" value="GAH96885.1"/>
    <property type="molecule type" value="Genomic_DNA"/>
</dbReference>